<dbReference type="Proteomes" id="UP000664807">
    <property type="component" value="Unassembled WGS sequence"/>
</dbReference>
<proteinExistence type="predicted"/>
<dbReference type="EMBL" id="JAFLNM010000001">
    <property type="protein sequence ID" value="MBO0340991.1"/>
    <property type="molecule type" value="Genomic_DNA"/>
</dbReference>
<sequence length="197" mass="22395">MSENEKSHKAKIRFSLKSKEFEISGNENFVNEQIENFKSIIQGSLEKLVIQDEMSIPPKSKMYLPSTEEIDVVDYVEEKNTASEKDILDFQDVVVIDGEIVKVIADVPGNTTSKKMISVILLYMWGKMKLGHNEISFKELREVCTDYGEIDRGNFSAIMNNQKKYFLISGSGQSQSAKLIRPGIKAAEELIYKLKDE</sequence>
<name>A0ABS3FEH5_9FLAO</name>
<organism evidence="1 2">
    <name type="scientific">Flagellimonas profundi</name>
    <dbReference type="NCBI Taxonomy" id="2915620"/>
    <lineage>
        <taxon>Bacteria</taxon>
        <taxon>Pseudomonadati</taxon>
        <taxon>Bacteroidota</taxon>
        <taxon>Flavobacteriia</taxon>
        <taxon>Flavobacteriales</taxon>
        <taxon>Flavobacteriaceae</taxon>
        <taxon>Flagellimonas</taxon>
    </lineage>
</organism>
<accession>A0ABS3FEH5</accession>
<evidence type="ECO:0000313" key="2">
    <source>
        <dbReference type="Proteomes" id="UP000664807"/>
    </source>
</evidence>
<protein>
    <submittedName>
        <fullName evidence="1">Uncharacterized protein</fullName>
    </submittedName>
</protein>
<keyword evidence="2" id="KW-1185">Reference proteome</keyword>
<reference evidence="1 2" key="1">
    <citation type="submission" date="2021-03" db="EMBL/GenBank/DDBJ databases">
        <title>Muricauda lutimaris sp. nov. and Muricauda ruestringensis sp. nov, two marine members of the Flavobacteriaceae isolated from deep sea sediments of Western Pacific.</title>
        <authorList>
            <person name="Zhao S."/>
            <person name="Liu R."/>
        </authorList>
    </citation>
    <scope>NUCLEOTIDE SEQUENCE [LARGE SCALE GENOMIC DNA]</scope>
    <source>
        <strain evidence="1 2">BC31-3-A3</strain>
    </source>
</reference>
<comment type="caution">
    <text evidence="1">The sequence shown here is derived from an EMBL/GenBank/DDBJ whole genome shotgun (WGS) entry which is preliminary data.</text>
</comment>
<dbReference type="RefSeq" id="WP_207026558.1">
    <property type="nucleotide sequence ID" value="NZ_JAFLNM010000001.1"/>
</dbReference>
<gene>
    <name evidence="1" type="ORF">J0654_05010</name>
</gene>
<evidence type="ECO:0000313" key="1">
    <source>
        <dbReference type="EMBL" id="MBO0340991.1"/>
    </source>
</evidence>